<dbReference type="SMR" id="A0A514YDH9"/>
<evidence type="ECO:0000256" key="10">
    <source>
        <dbReference type="SAM" id="SignalP"/>
    </source>
</evidence>
<dbReference type="InterPro" id="IPR011050">
    <property type="entry name" value="Pectin_lyase_fold/virulence"/>
</dbReference>
<accession>A0A514YDH9</accession>
<dbReference type="EMBL" id="MK936584">
    <property type="protein sequence ID" value="QDK56828.1"/>
    <property type="molecule type" value="Genomic_DNA"/>
</dbReference>
<evidence type="ECO:0000313" key="11">
    <source>
        <dbReference type="EMBL" id="QDK56828.1"/>
    </source>
</evidence>
<dbReference type="SMART" id="SM00710">
    <property type="entry name" value="PbH1"/>
    <property type="match status" value="9"/>
</dbReference>
<protein>
    <submittedName>
        <fullName evidence="11">Polygalacturonase</fullName>
        <ecNumber evidence="11">3.2.1.15</ecNumber>
    </submittedName>
</protein>
<evidence type="ECO:0000256" key="2">
    <source>
        <dbReference type="ARBA" id="ARBA00008834"/>
    </source>
</evidence>
<evidence type="ECO:0000256" key="3">
    <source>
        <dbReference type="ARBA" id="ARBA00022512"/>
    </source>
</evidence>
<keyword evidence="10" id="KW-0732">Signal</keyword>
<dbReference type="GO" id="GO:0005975">
    <property type="term" value="P:carbohydrate metabolic process"/>
    <property type="evidence" value="ECO:0007669"/>
    <property type="project" value="InterPro"/>
</dbReference>
<dbReference type="SUPFAM" id="SSF51126">
    <property type="entry name" value="Pectin lyase-like"/>
    <property type="match status" value="2"/>
</dbReference>
<feature type="active site" evidence="8">
    <location>
        <position position="241"/>
    </location>
</feature>
<keyword evidence="4" id="KW-0964">Secreted</keyword>
<comment type="similarity">
    <text evidence="2 9">Belongs to the glycosyl hydrolase 28 family.</text>
</comment>
<dbReference type="AlphaFoldDB" id="A0A514YDH9"/>
<keyword evidence="3" id="KW-0134">Cell wall</keyword>
<dbReference type="GO" id="GO:0004650">
    <property type="term" value="F:polygalacturonase activity"/>
    <property type="evidence" value="ECO:0007669"/>
    <property type="project" value="UniProtKB-EC"/>
</dbReference>
<evidence type="ECO:0000256" key="6">
    <source>
        <dbReference type="ARBA" id="ARBA00023295"/>
    </source>
</evidence>
<keyword evidence="6 9" id="KW-0326">Glycosidase</keyword>
<organism evidence="11">
    <name type="scientific">Mangifera indica</name>
    <name type="common">Mango</name>
    <dbReference type="NCBI Taxonomy" id="29780"/>
    <lineage>
        <taxon>Eukaryota</taxon>
        <taxon>Viridiplantae</taxon>
        <taxon>Streptophyta</taxon>
        <taxon>Embryophyta</taxon>
        <taxon>Tracheophyta</taxon>
        <taxon>Spermatophyta</taxon>
        <taxon>Magnoliopsida</taxon>
        <taxon>eudicotyledons</taxon>
        <taxon>Gunneridae</taxon>
        <taxon>Pentapetalae</taxon>
        <taxon>rosids</taxon>
        <taxon>malvids</taxon>
        <taxon>Sapindales</taxon>
        <taxon>Anacardiaceae</taxon>
        <taxon>Mangifera</taxon>
    </lineage>
</organism>
<evidence type="ECO:0000256" key="9">
    <source>
        <dbReference type="RuleBase" id="RU361169"/>
    </source>
</evidence>
<dbReference type="Pfam" id="PF00295">
    <property type="entry name" value="Glyco_hydro_28"/>
    <property type="match status" value="2"/>
</dbReference>
<keyword evidence="5 9" id="KW-0378">Hydrolase</keyword>
<evidence type="ECO:0000256" key="5">
    <source>
        <dbReference type="ARBA" id="ARBA00022801"/>
    </source>
</evidence>
<name>A0A514YDH9_MANIN</name>
<dbReference type="PANTHER" id="PTHR31375">
    <property type="match status" value="1"/>
</dbReference>
<dbReference type="InterPro" id="IPR000743">
    <property type="entry name" value="Glyco_hydro_28"/>
</dbReference>
<feature type="chain" id="PRO_5021867862" evidence="10">
    <location>
        <begin position="22"/>
        <end position="733"/>
    </location>
</feature>
<evidence type="ECO:0000256" key="7">
    <source>
        <dbReference type="ARBA" id="ARBA00023316"/>
    </source>
</evidence>
<dbReference type="InterPro" id="IPR012334">
    <property type="entry name" value="Pectin_lyas_fold"/>
</dbReference>
<reference evidence="11" key="2">
    <citation type="submission" date="2019-07" db="EMBL/GenBank/DDBJ databases">
        <title>Sequencing, Assembly and Annotation of the Mango Genome Cultivar 'Tommy Atkins'.</title>
        <authorList>
            <person name="Islas-Osuna M.A."/>
        </authorList>
    </citation>
    <scope>NUCLEOTIDE SEQUENCE</scope>
</reference>
<dbReference type="EC" id="3.2.1.15" evidence="11"/>
<dbReference type="GO" id="GO:0071555">
    <property type="term" value="P:cell wall organization"/>
    <property type="evidence" value="ECO:0007669"/>
    <property type="project" value="UniProtKB-KW"/>
</dbReference>
<proteinExistence type="inferred from homology"/>
<dbReference type="FunFam" id="2.160.20.10:FF:000004">
    <property type="entry name" value="Pectin lyase-like superfamily protein"/>
    <property type="match status" value="2"/>
</dbReference>
<dbReference type="Gene3D" id="2.160.20.10">
    <property type="entry name" value="Single-stranded right-handed beta-helix, Pectin lyase-like"/>
    <property type="match status" value="2"/>
</dbReference>
<evidence type="ECO:0000256" key="1">
    <source>
        <dbReference type="ARBA" id="ARBA00004191"/>
    </source>
</evidence>
<sequence length="733" mass="79920">MGSIISMFFLLFSCINVEVQAQNNIFNVLNFGAKADGKSDDSKAFYGAWIKACNSNGTSAVWIPKGTYMLNPVTFNGPCKGPINFQIEGILTAPSDKSSLFLDCWIGFKHIDQLEMNGGGSLDGQGPLAWPYNTCSGKIEHCIPLTTSVKFAYMTRSRISNITSINSKGFHMSLYECSDVMIINVKVQAPDNSPNTDGIHMAKSKYIQIFDSEIATGDDCISIGDGSRTINVTNITCGPGHGISIGSLGKTPNEDIVDGITVTKCNLTSTKNGVRIKTWSNPSYPNTVSNLTFDQIYVNNVANPIIIDQNYCPNMHCKQGFSRVRISGVAYRNIWGTTSTQVAVNLQCSQANPCENIELRDINLVYHGLPATSSCSNAFYSAWKEACNSNGQSTVWIPKGTYKVELVTFDGPCKGQINVHIEGALIAPSDGPSRFLNCWIGFKHVDRLNVNGGGSLDGQGPSAWSYNTCSRKLEHCKTLATSFKFEYVTNSIINNITSMNSKGFHMSLFRCSNISISNVKIQAPDISPNTDGIHISNSKDIQIFKSKIATGDDCISVGPGSRAINITNIKCGPGHGISIGSLGRRPNEEDVYGITVKDCNFISTMNGVRIKTASQPSYPNTASKITFDNIHVNNVSNPIIIDQYYCPHRKDCKQDSSKVKISDVTFNNIWGMSKTKIAVDLECSQANPCQKIVLRDINMDYHGLPGKLATSFCSNVQGEAYGKQKPPSCIKRP</sequence>
<gene>
    <name evidence="11" type="primary">PG44-1</name>
</gene>
<keyword evidence="7" id="KW-0961">Cell wall biogenesis/degradation</keyword>
<evidence type="ECO:0000256" key="4">
    <source>
        <dbReference type="ARBA" id="ARBA00022525"/>
    </source>
</evidence>
<feature type="signal peptide" evidence="10">
    <location>
        <begin position="1"/>
        <end position="21"/>
    </location>
</feature>
<comment type="subcellular location">
    <subcellularLocation>
        <location evidence="1">Secreted</location>
        <location evidence="1">Cell wall</location>
    </subcellularLocation>
</comment>
<dbReference type="PROSITE" id="PS00502">
    <property type="entry name" value="POLYGALACTURONASE"/>
    <property type="match status" value="2"/>
</dbReference>
<feature type="active site" evidence="8">
    <location>
        <position position="575"/>
    </location>
</feature>
<dbReference type="InterPro" id="IPR006626">
    <property type="entry name" value="PbH1"/>
</dbReference>
<reference evidence="11" key="1">
    <citation type="submission" date="2019-05" db="EMBL/GenBank/DDBJ databases">
        <authorList>
            <person name="Kuhn D.N."/>
        </authorList>
    </citation>
    <scope>NUCLEOTIDE SEQUENCE</scope>
</reference>
<evidence type="ECO:0000256" key="8">
    <source>
        <dbReference type="PROSITE-ProRule" id="PRU10052"/>
    </source>
</evidence>